<dbReference type="Proteomes" id="UP000570678">
    <property type="component" value="Unassembled WGS sequence"/>
</dbReference>
<organism evidence="12 13">
    <name type="scientific">Nocardia flavorosea</name>
    <dbReference type="NCBI Taxonomy" id="53429"/>
    <lineage>
        <taxon>Bacteria</taxon>
        <taxon>Bacillati</taxon>
        <taxon>Actinomycetota</taxon>
        <taxon>Actinomycetes</taxon>
        <taxon>Mycobacteriales</taxon>
        <taxon>Nocardiaceae</taxon>
        <taxon>Nocardia</taxon>
    </lineage>
</organism>
<keyword evidence="2" id="KW-0285">Flavoprotein</keyword>
<dbReference type="InterPro" id="IPR036188">
    <property type="entry name" value="FAD/NAD-bd_sf"/>
</dbReference>
<comment type="catalytic activity">
    <reaction evidence="6">
        <text>a 3-oxosteroid + A = a 3-oxo-Delta(1)-steroid + AH2</text>
        <dbReference type="Rhea" id="RHEA:13329"/>
        <dbReference type="ChEBI" id="CHEBI:13193"/>
        <dbReference type="ChEBI" id="CHEBI:17499"/>
        <dbReference type="ChEBI" id="CHEBI:20156"/>
        <dbReference type="ChEBI" id="CHEBI:47788"/>
        <dbReference type="EC" id="1.3.99.4"/>
    </reaction>
</comment>
<dbReference type="PANTHER" id="PTHR43400">
    <property type="entry name" value="FUMARATE REDUCTASE"/>
    <property type="match status" value="1"/>
</dbReference>
<dbReference type="RefSeq" id="WP_062980040.1">
    <property type="nucleotide sequence ID" value="NZ_JAAXOT010000023.1"/>
</dbReference>
<name>A0A846YLG1_9NOCA</name>
<feature type="region of interest" description="Disordered" evidence="10">
    <location>
        <begin position="557"/>
        <end position="577"/>
    </location>
</feature>
<evidence type="ECO:0000256" key="9">
    <source>
        <dbReference type="ARBA" id="ARBA00069709"/>
    </source>
</evidence>
<dbReference type="Gene3D" id="3.50.50.60">
    <property type="entry name" value="FAD/NAD(P)-binding domain"/>
    <property type="match status" value="2"/>
</dbReference>
<evidence type="ECO:0000256" key="10">
    <source>
        <dbReference type="SAM" id="MobiDB-lite"/>
    </source>
</evidence>
<dbReference type="SUPFAM" id="SSF51905">
    <property type="entry name" value="FAD/NAD(P)-binding domain"/>
    <property type="match status" value="1"/>
</dbReference>
<evidence type="ECO:0000256" key="6">
    <source>
        <dbReference type="ARBA" id="ARBA00051951"/>
    </source>
</evidence>
<evidence type="ECO:0000259" key="11">
    <source>
        <dbReference type="Pfam" id="PF00890"/>
    </source>
</evidence>
<evidence type="ECO:0000256" key="5">
    <source>
        <dbReference type="ARBA" id="ARBA00023221"/>
    </source>
</evidence>
<dbReference type="NCBIfam" id="NF009478">
    <property type="entry name" value="PRK12844.1"/>
    <property type="match status" value="1"/>
</dbReference>
<dbReference type="InterPro" id="IPR003953">
    <property type="entry name" value="FAD-dep_OxRdtase_2_FAD-bd"/>
</dbReference>
<evidence type="ECO:0000313" key="12">
    <source>
        <dbReference type="EMBL" id="NKY60486.1"/>
    </source>
</evidence>
<dbReference type="FunFam" id="3.50.50.60:FF:000208">
    <property type="entry name" value="3-ketosteroid dehydrogenase"/>
    <property type="match status" value="1"/>
</dbReference>
<proteinExistence type="inferred from homology"/>
<feature type="domain" description="FAD-dependent oxidoreductase 2 FAD-binding" evidence="11">
    <location>
        <begin position="15"/>
        <end position="541"/>
    </location>
</feature>
<gene>
    <name evidence="12" type="ORF">HGA15_30975</name>
</gene>
<dbReference type="GO" id="GO:0008202">
    <property type="term" value="P:steroid metabolic process"/>
    <property type="evidence" value="ECO:0007669"/>
    <property type="project" value="UniProtKB-KW"/>
</dbReference>
<comment type="similarity">
    <text evidence="7">Belongs to the FAD-dependent oxidoreductase 2 family. 3-oxosteroid dehydrogenase subfamily.</text>
</comment>
<reference evidence="12 13" key="1">
    <citation type="submission" date="2020-04" db="EMBL/GenBank/DDBJ databases">
        <title>MicrobeNet Type strains.</title>
        <authorList>
            <person name="Nicholson A.C."/>
        </authorList>
    </citation>
    <scope>NUCLEOTIDE SEQUENCE [LARGE SCALE GENOMIC DNA]</scope>
    <source>
        <strain evidence="12 13">JCM 3332</strain>
    </source>
</reference>
<comment type="caution">
    <text evidence="12">The sequence shown here is derived from an EMBL/GenBank/DDBJ whole genome shotgun (WGS) entry which is preliminary data.</text>
</comment>
<evidence type="ECO:0000256" key="4">
    <source>
        <dbReference type="ARBA" id="ARBA00023002"/>
    </source>
</evidence>
<dbReference type="EC" id="1.3.99.4" evidence="8"/>
<dbReference type="InterPro" id="IPR027477">
    <property type="entry name" value="Succ_DH/fumarate_Rdtase_cat_sf"/>
</dbReference>
<evidence type="ECO:0000256" key="1">
    <source>
        <dbReference type="ARBA" id="ARBA00001974"/>
    </source>
</evidence>
<evidence type="ECO:0000256" key="3">
    <source>
        <dbReference type="ARBA" id="ARBA00022827"/>
    </source>
</evidence>
<evidence type="ECO:0000256" key="2">
    <source>
        <dbReference type="ARBA" id="ARBA00022630"/>
    </source>
</evidence>
<protein>
    <recommendedName>
        <fullName evidence="9">3-oxosteroid 1-dehydrogenase</fullName>
        <ecNumber evidence="8">1.3.99.4</ecNumber>
    </recommendedName>
</protein>
<evidence type="ECO:0000313" key="13">
    <source>
        <dbReference type="Proteomes" id="UP000570678"/>
    </source>
</evidence>
<keyword evidence="13" id="KW-1185">Reference proteome</keyword>
<keyword evidence="3" id="KW-0274">FAD</keyword>
<comment type="cofactor">
    <cofactor evidence="1">
        <name>FAD</name>
        <dbReference type="ChEBI" id="CHEBI:57692"/>
    </cofactor>
</comment>
<accession>A0A846YLG1</accession>
<dbReference type="SUPFAM" id="SSF56425">
    <property type="entry name" value="Succinate dehydrogenase/fumarate reductase flavoprotein, catalytic domain"/>
    <property type="match status" value="1"/>
</dbReference>
<dbReference type="PRINTS" id="PR00411">
    <property type="entry name" value="PNDRDTASEI"/>
</dbReference>
<keyword evidence="5" id="KW-0443">Lipid metabolism</keyword>
<dbReference type="InterPro" id="IPR050315">
    <property type="entry name" value="FAD-oxidoreductase_2"/>
</dbReference>
<keyword evidence="5" id="KW-0753">Steroid metabolism</keyword>
<dbReference type="AlphaFoldDB" id="A0A846YLG1"/>
<dbReference type="Gene3D" id="3.90.700.10">
    <property type="entry name" value="Succinate dehydrogenase/fumarate reductase flavoprotein, catalytic domain"/>
    <property type="match status" value="1"/>
</dbReference>
<sequence>MSSGNDSDDWDIVTDLLVVGSGGGGLCAALTAQANGIQALVVEKTPQIGGSTAMSGGVLWLPDNPVSRAAGVPDSREDARRYFDAVVGDEGPATSKVRREAFLDAVEPMVEFLRGAGVPFRHCEGYSDYYDDRPGGKARGRSLETDLFDTATLGPWESRLRITDDMPPIPAYTADVSALSVAPRTAKSLRTVAAIAGRFAAATLRGRRLRGSGVALQGYLLRALIDADIPVWTNSPMSDLTTENGQVTGAVVERNGRRLRVRARRGVLLAAGGFARNEAMRQKYGRQPASAAWTSANPGDSGEVIETAIQHGAAVDLMDEAWWIPSSILPNGRPVFAVYERSKPYAFMVDGNGERYCNEAASYMEVGRKMYERHADGFTAVPSWWITDSRNRARYLWGTTPGGITPREWLTSGYVKRADSIEELARLCGIDPARLRATTDRFNAGAVRGEDPDFHKGERTYDRYYGDPAVHPNPCLGPVEKGPFYAFTLYPGDVGTSGGVLTDEHARVLRDDGEPVAGLYATGNGTASLVGRHYPGAGASIGVSFAFGWIAARHAAGSSAGGTSTQSHLPIGADTGE</sequence>
<keyword evidence="4" id="KW-0560">Oxidoreductase</keyword>
<dbReference type="GO" id="GO:0047571">
    <property type="term" value="F:3-oxosteroid 1-dehydrogenase activity"/>
    <property type="evidence" value="ECO:0007669"/>
    <property type="project" value="UniProtKB-EC"/>
</dbReference>
<evidence type="ECO:0000256" key="7">
    <source>
        <dbReference type="ARBA" id="ARBA00061147"/>
    </source>
</evidence>
<dbReference type="Pfam" id="PF00890">
    <property type="entry name" value="FAD_binding_2"/>
    <property type="match status" value="1"/>
</dbReference>
<dbReference type="PANTHER" id="PTHR43400:SF10">
    <property type="entry name" value="3-OXOSTEROID 1-DEHYDROGENASE"/>
    <property type="match status" value="1"/>
</dbReference>
<evidence type="ECO:0000256" key="8">
    <source>
        <dbReference type="ARBA" id="ARBA00066536"/>
    </source>
</evidence>
<dbReference type="EMBL" id="JAAXOT010000023">
    <property type="protein sequence ID" value="NKY60486.1"/>
    <property type="molecule type" value="Genomic_DNA"/>
</dbReference>